<dbReference type="InterPro" id="IPR002318">
    <property type="entry name" value="Ala-tRNA-lgiase_IIc"/>
</dbReference>
<dbReference type="NCBIfam" id="TIGR03683">
    <property type="entry name" value="A-tRNA_syn_arch"/>
    <property type="match status" value="1"/>
</dbReference>
<dbReference type="Pfam" id="PF01411">
    <property type="entry name" value="tRNA-synt_2c"/>
    <property type="match status" value="1"/>
</dbReference>
<keyword evidence="6 15" id="KW-0436">Ligase</keyword>
<dbReference type="SUPFAM" id="SSF55681">
    <property type="entry name" value="Class II aaRS and biotin synthetases"/>
    <property type="match status" value="1"/>
</dbReference>
<evidence type="ECO:0000256" key="5">
    <source>
        <dbReference type="ARBA" id="ARBA00022555"/>
    </source>
</evidence>
<evidence type="ECO:0000313" key="15">
    <source>
        <dbReference type="EMBL" id="CEG13207.1"/>
    </source>
</evidence>
<evidence type="ECO:0000256" key="4">
    <source>
        <dbReference type="ARBA" id="ARBA00022490"/>
    </source>
</evidence>
<dbReference type="Gene3D" id="3.30.930.10">
    <property type="entry name" value="Bira Bifunctional Protein, Domain 2"/>
    <property type="match status" value="1"/>
</dbReference>
<evidence type="ECO:0000256" key="11">
    <source>
        <dbReference type="ARBA" id="ARBA00022884"/>
    </source>
</evidence>
<dbReference type="InterPro" id="IPR012947">
    <property type="entry name" value="tRNA_SAD"/>
</dbReference>
<evidence type="ECO:0000256" key="1">
    <source>
        <dbReference type="ARBA" id="ARBA00008226"/>
    </source>
</evidence>
<gene>
    <name evidence="15" type="primary">alaS</name>
    <name evidence="15" type="ORF">MSIBF_A3430004</name>
</gene>
<evidence type="ECO:0000256" key="9">
    <source>
        <dbReference type="ARBA" id="ARBA00022833"/>
    </source>
</evidence>
<keyword evidence="7" id="KW-0479">Metal-binding</keyword>
<dbReference type="Gene3D" id="3.30.54.20">
    <property type="match status" value="1"/>
</dbReference>
<dbReference type="InterPro" id="IPR018164">
    <property type="entry name" value="Ala-tRNA-synth_IIc_N"/>
</dbReference>
<keyword evidence="11" id="KW-0694">RNA-binding</keyword>
<dbReference type="Gene3D" id="6.10.250.550">
    <property type="match status" value="1"/>
</dbReference>
<dbReference type="EMBL" id="CCXY01000272">
    <property type="protein sequence ID" value="CEG13207.1"/>
    <property type="molecule type" value="Genomic_DNA"/>
</dbReference>
<evidence type="ECO:0000256" key="8">
    <source>
        <dbReference type="ARBA" id="ARBA00022741"/>
    </source>
</evidence>
<evidence type="ECO:0000256" key="12">
    <source>
        <dbReference type="ARBA" id="ARBA00022917"/>
    </source>
</evidence>
<dbReference type="FunFam" id="3.30.980.10:FF:000004">
    <property type="entry name" value="Alanine--tRNA ligase, cytoplasmic"/>
    <property type="match status" value="1"/>
</dbReference>
<dbReference type="SUPFAM" id="SSF50447">
    <property type="entry name" value="Translation proteins"/>
    <property type="match status" value="1"/>
</dbReference>
<dbReference type="InterPro" id="IPR050058">
    <property type="entry name" value="Ala-tRNA_ligase"/>
</dbReference>
<accession>A0A098EB18</accession>
<reference evidence="15" key="1">
    <citation type="submission" date="2014-09" db="EMBL/GenBank/DDBJ databases">
        <authorList>
            <person name="Probst J Alexander"/>
        </authorList>
    </citation>
    <scope>NUCLEOTIDE SEQUENCE</scope>
</reference>
<dbReference type="InterPro" id="IPR009000">
    <property type="entry name" value="Transl_B-barrel_sf"/>
</dbReference>
<dbReference type="SUPFAM" id="SSF101353">
    <property type="entry name" value="Putative anticodon-binding domain of alanyl-tRNA synthetase (AlaRS)"/>
    <property type="match status" value="1"/>
</dbReference>
<evidence type="ECO:0000256" key="7">
    <source>
        <dbReference type="ARBA" id="ARBA00022723"/>
    </source>
</evidence>
<dbReference type="GO" id="GO:0005524">
    <property type="term" value="F:ATP binding"/>
    <property type="evidence" value="ECO:0007669"/>
    <property type="project" value="UniProtKB-KW"/>
</dbReference>
<keyword evidence="4" id="KW-0963">Cytoplasm</keyword>
<feature type="domain" description="Alanyl-transfer RNA synthetases family profile" evidence="14">
    <location>
        <begin position="58"/>
        <end position="760"/>
    </location>
</feature>
<dbReference type="SMART" id="SM00863">
    <property type="entry name" value="tRNA_SAD"/>
    <property type="match status" value="1"/>
</dbReference>
<protein>
    <recommendedName>
        <fullName evidence="3">Alanine--tRNA ligase</fullName>
        <ecNumber evidence="2">6.1.1.7</ecNumber>
    </recommendedName>
</protein>
<organism evidence="15">
    <name type="scientific">groundwater metagenome</name>
    <dbReference type="NCBI Taxonomy" id="717931"/>
    <lineage>
        <taxon>unclassified sequences</taxon>
        <taxon>metagenomes</taxon>
        <taxon>ecological metagenomes</taxon>
    </lineage>
</organism>
<dbReference type="PANTHER" id="PTHR11777:SF9">
    <property type="entry name" value="ALANINE--TRNA LIGASE, CYTOPLASMIC"/>
    <property type="match status" value="1"/>
</dbReference>
<keyword evidence="13" id="KW-0030">Aminoacyl-tRNA synthetase</keyword>
<dbReference type="InterPro" id="IPR018163">
    <property type="entry name" value="Thr/Ala-tRNA-synth_IIc_edit"/>
</dbReference>
<dbReference type="GO" id="GO:0046872">
    <property type="term" value="F:metal ion binding"/>
    <property type="evidence" value="ECO:0007669"/>
    <property type="project" value="UniProtKB-KW"/>
</dbReference>
<dbReference type="PANTHER" id="PTHR11777">
    <property type="entry name" value="ALANYL-TRNA SYNTHETASE"/>
    <property type="match status" value="1"/>
</dbReference>
<dbReference type="FunFam" id="3.30.930.10:FF:000056">
    <property type="entry name" value="Alanine--tRNA ligase"/>
    <property type="match status" value="1"/>
</dbReference>
<dbReference type="InterPro" id="IPR045864">
    <property type="entry name" value="aa-tRNA-synth_II/BPL/LPL"/>
</dbReference>
<dbReference type="Gene3D" id="2.40.30.130">
    <property type="match status" value="1"/>
</dbReference>
<dbReference type="AlphaFoldDB" id="A0A098EB18"/>
<evidence type="ECO:0000256" key="6">
    <source>
        <dbReference type="ARBA" id="ARBA00022598"/>
    </source>
</evidence>
<keyword evidence="12" id="KW-0648">Protein biosynthesis</keyword>
<dbReference type="InterPro" id="IPR018165">
    <property type="entry name" value="Ala-tRNA-synth_IIc_core"/>
</dbReference>
<dbReference type="Gene3D" id="3.30.980.10">
    <property type="entry name" value="Threonyl-trna Synthetase, Chain A, domain 2"/>
    <property type="match status" value="1"/>
</dbReference>
<sequence>MDPKEYELEYFKANKFYRKQCPICKRYFWTQDEGTEICGEPPCGEYKFIGNSPMDKSMNLHEMREFYLKFFEENWHKRIGRYPITARWRDDVFFTQASIYDFQPHVLNGTVVPPANPLTISQTCVRFNDIDNVGKTGRHFTMFEMLAHHVFNKKDQFIYFKDRTVELCNILLTERLGIKPKHITYIEAEWEGGGNAGPCFEVIVDGIELATLVFMMYKDVSEGNGNVRRELMDMQVVDTGYGLERFVWMSQGKENAYECIFPYVLKFLKDKTGIQSDDGQSKILADYSRVAGNFNVESKRDLNILREEAAKRIGISVDELNKVVFPYENLYAVADHTRALMFLLNDGVVPSNTKAGYFARLLVRRTLRALKNLNLGIPLAEIVEKQINTFKNEFPDVNENRAEILNLVDIEEKKYAETLKEGKNIVSRLVKQVEKEKRNIGTNDLMLLYDTYGLNPEIVKEFLGAHENGKISIPDDFYIQVAKAHEKENKKNVEKENSDTNLNSEGILDTELLYYDNTEIFEFDAKILKILNSDKKTYVILDKTYFYPEGGGQECDTGFIENLRVSEIRKKGKIVVHEVEGNVENLKENQVVHCKVDKERRIQLTAHHTATHIINAAARNLLGSHIYQSGAHKSADMARLDITHYTLLTDDELQKLENDANEIIINANNVEISFMERNDAESKYGFRLYQGGAVPGKFIRVVRISDVQVNLIDAEACGGTHFNNTRDVGIIKLTGQKRIQDGILRLEFVAGKKAMDYINNDEKILKKSASVFSVESSKLPKTCERFFDEWKGLRKENKELKNIVCEILKENLKGKEAVRLQMDYLDANEITDIAKNLRNFVFVNFKNKIIVSDLESLSIKNLKAIREINGEKGKSFKVYVFKEEDGREVKKLMNS</sequence>
<dbReference type="PROSITE" id="PS50860">
    <property type="entry name" value="AA_TRNA_LIGASE_II_ALA"/>
    <property type="match status" value="1"/>
</dbReference>
<proteinExistence type="inferred from homology"/>
<dbReference type="NCBIfam" id="TIGR00344">
    <property type="entry name" value="alaS"/>
    <property type="match status" value="1"/>
</dbReference>
<dbReference type="GO" id="GO:0006419">
    <property type="term" value="P:alanyl-tRNA aminoacylation"/>
    <property type="evidence" value="ECO:0007669"/>
    <property type="project" value="InterPro"/>
</dbReference>
<evidence type="ECO:0000256" key="3">
    <source>
        <dbReference type="ARBA" id="ARBA00017959"/>
    </source>
</evidence>
<evidence type="ECO:0000256" key="2">
    <source>
        <dbReference type="ARBA" id="ARBA00013168"/>
    </source>
</evidence>
<evidence type="ECO:0000259" key="14">
    <source>
        <dbReference type="PROSITE" id="PS50860"/>
    </source>
</evidence>
<dbReference type="InterPro" id="IPR018162">
    <property type="entry name" value="Ala-tRNA-ligase_IIc_anticod-bd"/>
</dbReference>
<dbReference type="GO" id="GO:0000049">
    <property type="term" value="F:tRNA binding"/>
    <property type="evidence" value="ECO:0007669"/>
    <property type="project" value="UniProtKB-KW"/>
</dbReference>
<dbReference type="PRINTS" id="PR00980">
    <property type="entry name" value="TRNASYNTHALA"/>
</dbReference>
<dbReference type="SUPFAM" id="SSF55186">
    <property type="entry name" value="ThrRS/AlaRS common domain"/>
    <property type="match status" value="1"/>
</dbReference>
<dbReference type="GO" id="GO:0002161">
    <property type="term" value="F:aminoacyl-tRNA deacylase activity"/>
    <property type="evidence" value="ECO:0007669"/>
    <property type="project" value="TreeGrafter"/>
</dbReference>
<keyword evidence="5" id="KW-0820">tRNA-binding</keyword>
<dbReference type="HAMAP" id="MF_00036_A">
    <property type="entry name" value="Ala_tRNA_synth_A"/>
    <property type="match status" value="1"/>
</dbReference>
<comment type="similarity">
    <text evidence="1">Belongs to the class-II aminoacyl-tRNA synthetase family.</text>
</comment>
<dbReference type="InterPro" id="IPR022429">
    <property type="entry name" value="Ala-tRNA_lgiase_arc"/>
</dbReference>
<name>A0A098EB18_9ZZZZ</name>
<keyword evidence="8" id="KW-0547">Nucleotide-binding</keyword>
<dbReference type="GO" id="GO:0005737">
    <property type="term" value="C:cytoplasm"/>
    <property type="evidence" value="ECO:0007669"/>
    <property type="project" value="InterPro"/>
</dbReference>
<dbReference type="Pfam" id="PF07973">
    <property type="entry name" value="tRNA_SAD"/>
    <property type="match status" value="1"/>
</dbReference>
<keyword evidence="9" id="KW-0862">Zinc</keyword>
<dbReference type="GO" id="GO:0004813">
    <property type="term" value="F:alanine-tRNA ligase activity"/>
    <property type="evidence" value="ECO:0007669"/>
    <property type="project" value="UniProtKB-EC"/>
</dbReference>
<evidence type="ECO:0000256" key="10">
    <source>
        <dbReference type="ARBA" id="ARBA00022840"/>
    </source>
</evidence>
<evidence type="ECO:0000256" key="13">
    <source>
        <dbReference type="ARBA" id="ARBA00023146"/>
    </source>
</evidence>
<dbReference type="EC" id="6.1.1.7" evidence="2"/>
<keyword evidence="10" id="KW-0067">ATP-binding</keyword>